<organism evidence="1 2">
    <name type="scientific">Smittium angustum</name>
    <dbReference type="NCBI Taxonomy" id="133377"/>
    <lineage>
        <taxon>Eukaryota</taxon>
        <taxon>Fungi</taxon>
        <taxon>Fungi incertae sedis</taxon>
        <taxon>Zoopagomycota</taxon>
        <taxon>Kickxellomycotina</taxon>
        <taxon>Harpellomycetes</taxon>
        <taxon>Harpellales</taxon>
        <taxon>Legeriomycetaceae</taxon>
        <taxon>Smittium</taxon>
    </lineage>
</organism>
<evidence type="ECO:0000313" key="2">
    <source>
        <dbReference type="Proteomes" id="UP000245591"/>
    </source>
</evidence>
<dbReference type="EMBL" id="MBFU01001117">
    <property type="protein sequence ID" value="PVZ96829.1"/>
    <property type="molecule type" value="Genomic_DNA"/>
</dbReference>
<dbReference type="Proteomes" id="UP000245591">
    <property type="component" value="Unassembled WGS sequence"/>
</dbReference>
<accession>A0A2U1IVK0</accession>
<protein>
    <submittedName>
        <fullName evidence="1">Uncharacterized protein</fullName>
    </submittedName>
</protein>
<evidence type="ECO:0000313" key="1">
    <source>
        <dbReference type="EMBL" id="PVZ96829.1"/>
    </source>
</evidence>
<comment type="caution">
    <text evidence="1">The sequence shown here is derived from an EMBL/GenBank/DDBJ whole genome shotgun (WGS) entry which is preliminary data.</text>
</comment>
<dbReference type="AlphaFoldDB" id="A0A2U1IVK0"/>
<gene>
    <name evidence="1" type="ORF">BB558_007239</name>
</gene>
<keyword evidence="2" id="KW-1185">Reference proteome</keyword>
<feature type="non-terminal residue" evidence="1">
    <location>
        <position position="74"/>
    </location>
</feature>
<proteinExistence type="predicted"/>
<name>A0A2U1IVK0_SMIAN</name>
<sequence length="74" mass="8687">MWVRQNDTSGKIRVKFEQRDIVVDLPRNDFKYRCGGNFEGCDDKELRLLNAIADDPSDENNPKDHHYLIVNTYS</sequence>
<reference evidence="1 2" key="1">
    <citation type="journal article" date="2018" name="MBio">
        <title>Comparative Genomics Reveals the Core Gene Toolbox for the Fungus-Insect Symbiosis.</title>
        <authorList>
            <person name="Wang Y."/>
            <person name="Stata M."/>
            <person name="Wang W."/>
            <person name="Stajich J.E."/>
            <person name="White M.M."/>
            <person name="Moncalvo J.M."/>
        </authorList>
    </citation>
    <scope>NUCLEOTIDE SEQUENCE [LARGE SCALE GENOMIC DNA]</scope>
    <source>
        <strain evidence="1 2">AUS-126-30</strain>
    </source>
</reference>